<accession>A0ABS2RAW3</accession>
<evidence type="ECO:0000259" key="6">
    <source>
        <dbReference type="PROSITE" id="PS51635"/>
    </source>
</evidence>
<evidence type="ECO:0000313" key="8">
    <source>
        <dbReference type="Proteomes" id="UP000823485"/>
    </source>
</evidence>
<gene>
    <name evidence="7" type="ORF">JOC94_003817</name>
</gene>
<proteinExistence type="inferred from homology"/>
<dbReference type="Gene3D" id="3.40.1090.10">
    <property type="entry name" value="Cytosolic phospholipase A2 catalytic domain"/>
    <property type="match status" value="2"/>
</dbReference>
<name>A0ABS2RAW3_9BACI</name>
<keyword evidence="8" id="KW-1185">Reference proteome</keyword>
<feature type="active site" description="Proton acceptor" evidence="5">
    <location>
        <position position="153"/>
    </location>
</feature>
<dbReference type="EMBL" id="JAFBFH010000032">
    <property type="protein sequence ID" value="MBM7716793.1"/>
    <property type="molecule type" value="Genomic_DNA"/>
</dbReference>
<dbReference type="RefSeq" id="WP_077111024.1">
    <property type="nucleotide sequence ID" value="NZ_JAFBFH010000032.1"/>
</dbReference>
<evidence type="ECO:0000256" key="3">
    <source>
        <dbReference type="ARBA" id="ARBA00022963"/>
    </source>
</evidence>
<feature type="active site" description="Nucleophile" evidence="5">
    <location>
        <position position="41"/>
    </location>
</feature>
<dbReference type="InterPro" id="IPR050301">
    <property type="entry name" value="NTE"/>
</dbReference>
<comment type="similarity">
    <text evidence="1">Belongs to the NTE family.</text>
</comment>
<evidence type="ECO:0000256" key="2">
    <source>
        <dbReference type="ARBA" id="ARBA00022801"/>
    </source>
</evidence>
<dbReference type="InterPro" id="IPR016035">
    <property type="entry name" value="Acyl_Trfase/lysoPLipase"/>
</dbReference>
<evidence type="ECO:0000256" key="5">
    <source>
        <dbReference type="PROSITE-ProRule" id="PRU01161"/>
    </source>
</evidence>
<dbReference type="Proteomes" id="UP000823485">
    <property type="component" value="Unassembled WGS sequence"/>
</dbReference>
<dbReference type="PROSITE" id="PS51635">
    <property type="entry name" value="PNPLA"/>
    <property type="match status" value="1"/>
</dbReference>
<sequence length="266" mass="29391">MEKPTVGLALGSGGARGFAHLGVIKALADHSIPIDMIAGSSMGALVGCFYAFGHDVDKLIKLSKAFHRKHYLDFTIPKMGFISGKRLKNFIRLFMQGKRLEQLRIPVAVIATDLHTGEKVVFREGQAEEAIRASISIPGIFVPEKIKGRLLIDGGVSDRVPIATVREMGANIVIGVDVSRINTRADIQTIYDVIMQSIDILQMEIIAAREMEADVMILPPVEHVNARSFRNIEEIIQIGEEAALLKLPEINEAMKRWPHTMDDSRS</sequence>
<feature type="short sequence motif" description="GXSXG" evidence="5">
    <location>
        <begin position="39"/>
        <end position="43"/>
    </location>
</feature>
<organism evidence="7 8">
    <name type="scientific">Siminovitchia thermophila</name>
    <dbReference type="NCBI Taxonomy" id="1245522"/>
    <lineage>
        <taxon>Bacteria</taxon>
        <taxon>Bacillati</taxon>
        <taxon>Bacillota</taxon>
        <taxon>Bacilli</taxon>
        <taxon>Bacillales</taxon>
        <taxon>Bacillaceae</taxon>
        <taxon>Siminovitchia</taxon>
    </lineage>
</organism>
<dbReference type="PROSITE" id="PS01237">
    <property type="entry name" value="UPF0028"/>
    <property type="match status" value="1"/>
</dbReference>
<comment type="caution">
    <text evidence="7">The sequence shown here is derived from an EMBL/GenBank/DDBJ whole genome shotgun (WGS) entry which is preliminary data.</text>
</comment>
<dbReference type="InterPro" id="IPR002641">
    <property type="entry name" value="PNPLA_dom"/>
</dbReference>
<protein>
    <submittedName>
        <fullName evidence="7">NTE family protein</fullName>
    </submittedName>
</protein>
<evidence type="ECO:0000256" key="1">
    <source>
        <dbReference type="ARBA" id="ARBA00006636"/>
    </source>
</evidence>
<keyword evidence="3 5" id="KW-0442">Lipid degradation</keyword>
<dbReference type="Pfam" id="PF01734">
    <property type="entry name" value="Patatin"/>
    <property type="match status" value="1"/>
</dbReference>
<evidence type="ECO:0000313" key="7">
    <source>
        <dbReference type="EMBL" id="MBM7716793.1"/>
    </source>
</evidence>
<feature type="short sequence motif" description="DGA/G" evidence="5">
    <location>
        <begin position="153"/>
        <end position="155"/>
    </location>
</feature>
<dbReference type="PANTHER" id="PTHR14226">
    <property type="entry name" value="NEUROPATHY TARGET ESTERASE/SWISS CHEESE D.MELANOGASTER"/>
    <property type="match status" value="1"/>
</dbReference>
<dbReference type="SUPFAM" id="SSF52151">
    <property type="entry name" value="FabD/lysophospholipase-like"/>
    <property type="match status" value="1"/>
</dbReference>
<evidence type="ECO:0000256" key="4">
    <source>
        <dbReference type="ARBA" id="ARBA00023098"/>
    </source>
</evidence>
<reference evidence="7 8" key="1">
    <citation type="submission" date="2021-01" db="EMBL/GenBank/DDBJ databases">
        <title>Genomic Encyclopedia of Type Strains, Phase IV (KMG-IV): sequencing the most valuable type-strain genomes for metagenomic binning, comparative biology and taxonomic classification.</title>
        <authorList>
            <person name="Goeker M."/>
        </authorList>
    </citation>
    <scope>NUCLEOTIDE SEQUENCE [LARGE SCALE GENOMIC DNA]</scope>
    <source>
        <strain evidence="7 8">DSM 105453</strain>
    </source>
</reference>
<feature type="domain" description="PNPLA" evidence="6">
    <location>
        <begin position="8"/>
        <end position="166"/>
    </location>
</feature>
<dbReference type="InterPro" id="IPR001423">
    <property type="entry name" value="LysoPLipase_patatin_CS"/>
</dbReference>
<dbReference type="PANTHER" id="PTHR14226:SF76">
    <property type="entry name" value="NTE FAMILY PROTEIN RSSA"/>
    <property type="match status" value="1"/>
</dbReference>
<keyword evidence="4 5" id="KW-0443">Lipid metabolism</keyword>
<keyword evidence="2 5" id="KW-0378">Hydrolase</keyword>
<comment type="caution">
    <text evidence="5">Lacks conserved residue(s) required for the propagation of feature annotation.</text>
</comment>